<dbReference type="OrthoDB" id="3265734at2759"/>
<evidence type="ECO:0000313" key="3">
    <source>
        <dbReference type="EMBL" id="PPR00529.1"/>
    </source>
</evidence>
<dbReference type="InParanoid" id="A0A409YC06"/>
<comment type="caution">
    <text evidence="3">The sequence shown here is derived from an EMBL/GenBank/DDBJ whole genome shotgun (WGS) entry which is preliminary data.</text>
</comment>
<dbReference type="AlphaFoldDB" id="A0A409YC06"/>
<protein>
    <submittedName>
        <fullName evidence="3">Uncharacterized protein</fullName>
    </submittedName>
</protein>
<feature type="region of interest" description="Disordered" evidence="1">
    <location>
        <begin position="210"/>
        <end position="235"/>
    </location>
</feature>
<accession>A0A409YC06</accession>
<organism evidence="3 4">
    <name type="scientific">Panaeolus cyanescens</name>
    <dbReference type="NCBI Taxonomy" id="181874"/>
    <lineage>
        <taxon>Eukaryota</taxon>
        <taxon>Fungi</taxon>
        <taxon>Dikarya</taxon>
        <taxon>Basidiomycota</taxon>
        <taxon>Agaricomycotina</taxon>
        <taxon>Agaricomycetes</taxon>
        <taxon>Agaricomycetidae</taxon>
        <taxon>Agaricales</taxon>
        <taxon>Agaricineae</taxon>
        <taxon>Galeropsidaceae</taxon>
        <taxon>Panaeolus</taxon>
    </lineage>
</organism>
<dbReference type="Gene3D" id="2.60.120.260">
    <property type="entry name" value="Galactose-binding domain-like"/>
    <property type="match status" value="1"/>
</dbReference>
<dbReference type="STRING" id="181874.A0A409YC06"/>
<dbReference type="Proteomes" id="UP000284842">
    <property type="component" value="Unassembled WGS sequence"/>
</dbReference>
<keyword evidence="2" id="KW-0472">Membrane</keyword>
<keyword evidence="2" id="KW-0812">Transmembrane</keyword>
<keyword evidence="4" id="KW-1185">Reference proteome</keyword>
<dbReference type="EMBL" id="NHTK01001307">
    <property type="protein sequence ID" value="PPR00529.1"/>
    <property type="molecule type" value="Genomic_DNA"/>
</dbReference>
<proteinExistence type="predicted"/>
<evidence type="ECO:0000256" key="1">
    <source>
        <dbReference type="SAM" id="MobiDB-lite"/>
    </source>
</evidence>
<reference evidence="3 4" key="1">
    <citation type="journal article" date="2018" name="Evol. Lett.">
        <title>Horizontal gene cluster transfer increased hallucinogenic mushroom diversity.</title>
        <authorList>
            <person name="Reynolds H.T."/>
            <person name="Vijayakumar V."/>
            <person name="Gluck-Thaler E."/>
            <person name="Korotkin H.B."/>
            <person name="Matheny P.B."/>
            <person name="Slot J.C."/>
        </authorList>
    </citation>
    <scope>NUCLEOTIDE SEQUENCE [LARGE SCALE GENOMIC DNA]</scope>
    <source>
        <strain evidence="3 4">2629</strain>
    </source>
</reference>
<gene>
    <name evidence="3" type="ORF">CVT24_005503</name>
</gene>
<keyword evidence="2" id="KW-1133">Transmembrane helix</keyword>
<sequence>MPNLMIDDANTTLILYTGAWQQVPGSTRQWEGGVHVTSEVGAKATFGFRGACYSVRIWGTIPAGTGSSLIDITLNGGNPIVSSRTSNGSAVYDEVFYASGLLAETTHTLVITNRGSIADGYTEFMLDRFEFETTDEKVTFPSLTTPGVVGATATNTNANTGANVPAQGAKKNDTPVIATAVVVGVLAIVIGFFAYFLLKTRRQLNQYRNSNGIEKGKNQSPTGARSTITNNKFFR</sequence>
<evidence type="ECO:0000256" key="2">
    <source>
        <dbReference type="SAM" id="Phobius"/>
    </source>
</evidence>
<feature type="transmembrane region" description="Helical" evidence="2">
    <location>
        <begin position="176"/>
        <end position="198"/>
    </location>
</feature>
<evidence type="ECO:0000313" key="4">
    <source>
        <dbReference type="Proteomes" id="UP000284842"/>
    </source>
</evidence>
<name>A0A409YC06_9AGAR</name>